<accession>A0A315ZFX9</accession>
<dbReference type="RefSeq" id="WP_109615562.1">
    <property type="nucleotide sequence ID" value="NZ_QGDO01000001.1"/>
</dbReference>
<dbReference type="CDD" id="cd02947">
    <property type="entry name" value="TRX_family"/>
    <property type="match status" value="1"/>
</dbReference>
<evidence type="ECO:0000313" key="5">
    <source>
        <dbReference type="EMBL" id="PWJ44040.1"/>
    </source>
</evidence>
<dbReference type="Proteomes" id="UP000245535">
    <property type="component" value="Unassembled WGS sequence"/>
</dbReference>
<dbReference type="PROSITE" id="PS50206">
    <property type="entry name" value="RHODANESE_3"/>
    <property type="match status" value="1"/>
</dbReference>
<dbReference type="Gene3D" id="3.40.250.10">
    <property type="entry name" value="Rhodanese-like domain"/>
    <property type="match status" value="1"/>
</dbReference>
<keyword evidence="6" id="KW-1185">Reference proteome</keyword>
<dbReference type="EMBL" id="QGDO01000001">
    <property type="protein sequence ID" value="PWJ44040.1"/>
    <property type="molecule type" value="Genomic_DNA"/>
</dbReference>
<evidence type="ECO:0000313" key="6">
    <source>
        <dbReference type="Proteomes" id="UP000245535"/>
    </source>
</evidence>
<dbReference type="OrthoDB" id="9808735at2"/>
<keyword evidence="2" id="KW-0732">Signal</keyword>
<proteinExistence type="predicted"/>
<name>A0A315ZFX9_SEDFL</name>
<evidence type="ECO:0000259" key="4">
    <source>
        <dbReference type="PROSITE" id="PS51352"/>
    </source>
</evidence>
<dbReference type="PANTHER" id="PTHR43031">
    <property type="entry name" value="FAD-DEPENDENT OXIDOREDUCTASE"/>
    <property type="match status" value="1"/>
</dbReference>
<feature type="domain" description="Thioredoxin" evidence="4">
    <location>
        <begin position="117"/>
        <end position="234"/>
    </location>
</feature>
<dbReference type="InterPro" id="IPR013766">
    <property type="entry name" value="Thioredoxin_domain"/>
</dbReference>
<evidence type="ECO:0000259" key="3">
    <source>
        <dbReference type="PROSITE" id="PS50206"/>
    </source>
</evidence>
<gene>
    <name evidence="5" type="ORF">BC781_101390</name>
</gene>
<dbReference type="AlphaFoldDB" id="A0A315ZFX9"/>
<feature type="chain" id="PRO_5016312459" evidence="2">
    <location>
        <begin position="22"/>
        <end position="234"/>
    </location>
</feature>
<dbReference type="PROSITE" id="PS00194">
    <property type="entry name" value="THIOREDOXIN_1"/>
    <property type="match status" value="1"/>
</dbReference>
<organism evidence="5 6">
    <name type="scientific">Sediminitomix flava</name>
    <dbReference type="NCBI Taxonomy" id="379075"/>
    <lineage>
        <taxon>Bacteria</taxon>
        <taxon>Pseudomonadati</taxon>
        <taxon>Bacteroidota</taxon>
        <taxon>Cytophagia</taxon>
        <taxon>Cytophagales</taxon>
        <taxon>Flammeovirgaceae</taxon>
        <taxon>Sediminitomix</taxon>
    </lineage>
</organism>
<dbReference type="PROSITE" id="PS51257">
    <property type="entry name" value="PROKAR_LIPOPROTEIN"/>
    <property type="match status" value="1"/>
</dbReference>
<keyword evidence="1" id="KW-0676">Redox-active center</keyword>
<dbReference type="Gene3D" id="3.40.30.10">
    <property type="entry name" value="Glutaredoxin"/>
    <property type="match status" value="1"/>
</dbReference>
<dbReference type="PRINTS" id="PR00421">
    <property type="entry name" value="THIOREDOXIN"/>
</dbReference>
<protein>
    <submittedName>
        <fullName evidence="5">Thioredoxin</fullName>
    </submittedName>
</protein>
<dbReference type="InterPro" id="IPR050229">
    <property type="entry name" value="GlpE_sulfurtransferase"/>
</dbReference>
<reference evidence="5 6" key="1">
    <citation type="submission" date="2018-03" db="EMBL/GenBank/DDBJ databases">
        <title>Genomic Encyclopedia of Archaeal and Bacterial Type Strains, Phase II (KMG-II): from individual species to whole genera.</title>
        <authorList>
            <person name="Goeker M."/>
        </authorList>
    </citation>
    <scope>NUCLEOTIDE SEQUENCE [LARGE SCALE GENOMIC DNA]</scope>
    <source>
        <strain evidence="5 6">DSM 28229</strain>
    </source>
</reference>
<dbReference type="InterPro" id="IPR036249">
    <property type="entry name" value="Thioredoxin-like_sf"/>
</dbReference>
<dbReference type="InterPro" id="IPR017937">
    <property type="entry name" value="Thioredoxin_CS"/>
</dbReference>
<feature type="domain" description="Rhodanese" evidence="3">
    <location>
        <begin position="41"/>
        <end position="130"/>
    </location>
</feature>
<dbReference type="PANTHER" id="PTHR43031:SF18">
    <property type="entry name" value="RHODANESE-RELATED SULFURTRANSFERASES"/>
    <property type="match status" value="1"/>
</dbReference>
<feature type="signal peptide" evidence="2">
    <location>
        <begin position="1"/>
        <end position="21"/>
    </location>
</feature>
<dbReference type="InterPro" id="IPR001763">
    <property type="entry name" value="Rhodanese-like_dom"/>
</dbReference>
<sequence>MKLLILKFSLIFLLLSSCSDAQTQADFQHLDAKSFQTALANAKDAQLIDVRTPEEVAKGTIENAKNINWFDNFNEQAKQLDTSKPVYLYCRSGARSTKAAKRLVSLGFEEVYELDGGLGKWMAADFPVVRPAQKDALSMADFQKMIDSDKLVLVDFYAEWCGPCKKMAPYLAEIKKDHADKVVVVKIDADANPELCKEFNITALPVLQLYDKKEKTWEHLGYIDKEGVMEKLGL</sequence>
<dbReference type="Pfam" id="PF00085">
    <property type="entry name" value="Thioredoxin"/>
    <property type="match status" value="1"/>
</dbReference>
<dbReference type="SUPFAM" id="SSF52833">
    <property type="entry name" value="Thioredoxin-like"/>
    <property type="match status" value="1"/>
</dbReference>
<dbReference type="SMART" id="SM00450">
    <property type="entry name" value="RHOD"/>
    <property type="match status" value="1"/>
</dbReference>
<dbReference type="PROSITE" id="PS51352">
    <property type="entry name" value="THIOREDOXIN_2"/>
    <property type="match status" value="1"/>
</dbReference>
<dbReference type="Pfam" id="PF00581">
    <property type="entry name" value="Rhodanese"/>
    <property type="match status" value="1"/>
</dbReference>
<evidence type="ECO:0000256" key="1">
    <source>
        <dbReference type="ARBA" id="ARBA00023284"/>
    </source>
</evidence>
<dbReference type="InterPro" id="IPR036873">
    <property type="entry name" value="Rhodanese-like_dom_sf"/>
</dbReference>
<evidence type="ECO:0000256" key="2">
    <source>
        <dbReference type="SAM" id="SignalP"/>
    </source>
</evidence>
<comment type="caution">
    <text evidence="5">The sequence shown here is derived from an EMBL/GenBank/DDBJ whole genome shotgun (WGS) entry which is preliminary data.</text>
</comment>
<dbReference type="SUPFAM" id="SSF52821">
    <property type="entry name" value="Rhodanese/Cell cycle control phosphatase"/>
    <property type="match status" value="1"/>
</dbReference>
<dbReference type="CDD" id="cd00158">
    <property type="entry name" value="RHOD"/>
    <property type="match status" value="1"/>
</dbReference>